<dbReference type="InterPro" id="IPR038063">
    <property type="entry name" value="Transpep_catalytic_dom"/>
</dbReference>
<comment type="pathway">
    <text evidence="1 6">Cell wall biogenesis; peptidoglycan biosynthesis.</text>
</comment>
<feature type="domain" description="L,D-TPase catalytic" evidence="7">
    <location>
        <begin position="532"/>
        <end position="653"/>
    </location>
</feature>
<reference evidence="8" key="1">
    <citation type="submission" date="2022-12" db="EMBL/GenBank/DDBJ databases">
        <authorList>
            <person name="Bing R.G."/>
            <person name="Willard D.J."/>
            <person name="Manesh M.J.H."/>
            <person name="Laemthong T."/>
            <person name="Crosby J.R."/>
            <person name="Kelly R.M."/>
        </authorList>
    </citation>
    <scope>NUCLEOTIDE SEQUENCE</scope>
    <source>
        <strain evidence="8">DSM 8990</strain>
    </source>
</reference>
<evidence type="ECO:0000256" key="3">
    <source>
        <dbReference type="ARBA" id="ARBA00022960"/>
    </source>
</evidence>
<evidence type="ECO:0000256" key="2">
    <source>
        <dbReference type="ARBA" id="ARBA00022679"/>
    </source>
</evidence>
<dbReference type="InterPro" id="IPR005490">
    <property type="entry name" value="LD_TPept_cat_dom"/>
</dbReference>
<dbReference type="EMBL" id="CP113865">
    <property type="protein sequence ID" value="WAM34369.1"/>
    <property type="molecule type" value="Genomic_DNA"/>
</dbReference>
<protein>
    <submittedName>
        <fullName evidence="8">L,D-transpeptidase</fullName>
    </submittedName>
</protein>
<gene>
    <name evidence="8" type="ORF">OTK00_000557</name>
</gene>
<keyword evidence="3 6" id="KW-0133">Cell shape</keyword>
<organism evidence="8 9">
    <name type="scientific">Caldicellulosiruptor morganii</name>
    <dbReference type="NCBI Taxonomy" id="1387555"/>
    <lineage>
        <taxon>Bacteria</taxon>
        <taxon>Bacillati</taxon>
        <taxon>Bacillota</taxon>
        <taxon>Bacillota incertae sedis</taxon>
        <taxon>Caldicellulosiruptorales</taxon>
        <taxon>Caldicellulosiruptoraceae</taxon>
        <taxon>Caldicellulosiruptor</taxon>
    </lineage>
</organism>
<evidence type="ECO:0000256" key="4">
    <source>
        <dbReference type="ARBA" id="ARBA00022984"/>
    </source>
</evidence>
<evidence type="ECO:0000313" key="9">
    <source>
        <dbReference type="Proteomes" id="UP001164909"/>
    </source>
</evidence>
<keyword evidence="5 6" id="KW-0961">Cell wall biogenesis/degradation</keyword>
<keyword evidence="9" id="KW-1185">Reference proteome</keyword>
<proteinExistence type="predicted"/>
<feature type="active site" description="Proton donor/acceptor" evidence="6">
    <location>
        <position position="606"/>
    </location>
</feature>
<evidence type="ECO:0000256" key="6">
    <source>
        <dbReference type="PROSITE-ProRule" id="PRU01373"/>
    </source>
</evidence>
<keyword evidence="2" id="KW-0808">Transferase</keyword>
<dbReference type="PROSITE" id="PS52029">
    <property type="entry name" value="LD_TPASE"/>
    <property type="match status" value="1"/>
</dbReference>
<dbReference type="PANTHER" id="PTHR30582:SF2">
    <property type="entry name" value="L,D-TRANSPEPTIDASE YCIB-RELATED"/>
    <property type="match status" value="1"/>
</dbReference>
<name>A0ABY7BNH0_9FIRM</name>
<dbReference type="RefSeq" id="WP_045170322.1">
    <property type="nucleotide sequence ID" value="NZ_CP113865.1"/>
</dbReference>
<dbReference type="Proteomes" id="UP001164909">
    <property type="component" value="Chromosome"/>
</dbReference>
<sequence>MGKSFSNFKKIFYSKLLIMFLSFLLATSNLTIFAYALPNYNYITAEDFVNKLFVNLKIVDHSQDSWSKAKLLKVLPAGLNKKSIITKAQASYIIWYTIQNIDFLKQKFIPIQTNIISYWDYYKQTGNGFLNKNMPTEIVLMYYNFVVIEKIYNNGEKKYIVVWNPYVKAHSQSEYTELVANFISKNPQKRRIALRETSEKLTINYIKRVFPFIGDSKEHFSTVFENVYQSVYENIYKTTNDIEFNKIYTVAEQAYCYFMENNSLKVAKVQNFETLFLNKKYSVDVKIDPRWNRYIEDYIMSSKRDYPINHERFKYMISDIFSTTEIFQKPILYLMDLGILIPEFNQYDHHFYIFPDKKFSKTEAYEIFNRISTNNNLAFDEFKVDNQFFRIDNMRFLKMLKSLPLKNQRKLNFTLSQFGIDQSGIYIIVDDTKYYIAETFEQNGNLFYYVKPYIVLAKTKQQYKNLIPENQIVEVWSYNNGRYLVKYKNLQLYVPSKYLFILPKKKVFLSTLTKDEVEKFVNLQIKNKKSNYFIWVDLLRLSVYLMKKENNRYVLIRTMDCTAGAEHTPTLRGYFKSKAKIYKLYVPKYEAGLMYGLVYYGDYMIHSVTTDREGKIADNSILKRISHGCIRLSMSDAKYIYDHIPVGSVVWVN</sequence>
<accession>A0ABY7BNH0</accession>
<dbReference type="Gene3D" id="2.40.440.10">
    <property type="entry name" value="L,D-transpeptidase catalytic domain-like"/>
    <property type="match status" value="1"/>
</dbReference>
<keyword evidence="4 6" id="KW-0573">Peptidoglycan synthesis</keyword>
<evidence type="ECO:0000313" key="8">
    <source>
        <dbReference type="EMBL" id="WAM34369.1"/>
    </source>
</evidence>
<evidence type="ECO:0000256" key="5">
    <source>
        <dbReference type="ARBA" id="ARBA00023316"/>
    </source>
</evidence>
<evidence type="ECO:0000256" key="1">
    <source>
        <dbReference type="ARBA" id="ARBA00004752"/>
    </source>
</evidence>
<evidence type="ECO:0000259" key="7">
    <source>
        <dbReference type="PROSITE" id="PS52029"/>
    </source>
</evidence>
<feature type="active site" description="Nucleophile" evidence="6">
    <location>
        <position position="629"/>
    </location>
</feature>
<dbReference type="CDD" id="cd16913">
    <property type="entry name" value="YkuD_like"/>
    <property type="match status" value="1"/>
</dbReference>
<dbReference type="PANTHER" id="PTHR30582">
    <property type="entry name" value="L,D-TRANSPEPTIDASE"/>
    <property type="match status" value="1"/>
</dbReference>
<dbReference type="SUPFAM" id="SSF141523">
    <property type="entry name" value="L,D-transpeptidase catalytic domain-like"/>
    <property type="match status" value="1"/>
</dbReference>
<dbReference type="InterPro" id="IPR050979">
    <property type="entry name" value="LD-transpeptidase"/>
</dbReference>
<dbReference type="Pfam" id="PF03734">
    <property type="entry name" value="YkuD"/>
    <property type="match status" value="1"/>
</dbReference>